<keyword evidence="5" id="KW-0520">NAD</keyword>
<dbReference type="GO" id="GO:0006065">
    <property type="term" value="P:UDP-glucuronate biosynthetic process"/>
    <property type="evidence" value="ECO:0007669"/>
    <property type="project" value="UniProtKB-UniPathway"/>
</dbReference>
<evidence type="ECO:0000256" key="4">
    <source>
        <dbReference type="ARBA" id="ARBA00023002"/>
    </source>
</evidence>
<dbReference type="InterPro" id="IPR008927">
    <property type="entry name" value="6-PGluconate_DH-like_C_sf"/>
</dbReference>
<dbReference type="InterPro" id="IPR014027">
    <property type="entry name" value="UDP-Glc/GDP-Man_DH_C"/>
</dbReference>
<protein>
    <recommendedName>
        <fullName evidence="3">UDP-glucose 6-dehydrogenase</fullName>
        <ecNumber evidence="3">1.1.1.22</ecNumber>
    </recommendedName>
</protein>
<dbReference type="Pfam" id="PF03721">
    <property type="entry name" value="UDPG_MGDP_dh_N"/>
    <property type="match status" value="1"/>
</dbReference>
<dbReference type="UniPathway" id="UPA00038">
    <property type="reaction ID" value="UER00491"/>
</dbReference>
<dbReference type="EC" id="1.1.1.22" evidence="3"/>
<sequence>MHVGFLFFLSKKIRPFIYYLENEAYLCLRFPVREETERYKHFKHVFTSIWNAKFLSFSRLFSSAFEETLYPLTYLLMKESRPSLRIAVAGTGYVGLSIATLLSQHHPVTAVDVIPEKVNLLNRRQSPIQDEYIEKYLAEKDLQLTATLDAESAYRQADFVVIAAPTNYDSVKNYFDTSHVEEVIDLVLKVNPQAVMVIKSTIPVGYCRSLYVRYAAQGVKRLNLLFSPEFLRESKALYDNLYPSRIIVGIPKLIDAPAFEEENKAIAQLADIPFLTQAAQTFASLLQEGALKPDVDTLFMGLKEAEAVKLFANTYLALRVSYFNELDTYAEVKGLDTQAIIQGVCLDPRIGTHYNNPSFGYGGYCLPKDTKQLLANYQDVPENLIEAIVQSNRTRKDFIADRVLHKAGYYDYYNRGDFDTQQERPCVIGVYRLTMKSNSDNFRQSSIQGVMKRIKAKGATVIIYEPTLESGSTFFGSEVVNDLECFKQRSQAIIANRYDACLDDVQSKVYTRDIFRRD</sequence>
<dbReference type="InterPro" id="IPR036220">
    <property type="entry name" value="UDP-Glc/GDP-Man_DH_C_sf"/>
</dbReference>
<accession>J9H349</accession>
<dbReference type="InterPro" id="IPR013328">
    <property type="entry name" value="6PGD_dom2"/>
</dbReference>
<dbReference type="GO" id="GO:0051287">
    <property type="term" value="F:NAD binding"/>
    <property type="evidence" value="ECO:0007669"/>
    <property type="project" value="InterPro"/>
</dbReference>
<dbReference type="SUPFAM" id="SSF48179">
    <property type="entry name" value="6-phosphogluconate dehydrogenase C-terminal domain-like"/>
    <property type="match status" value="1"/>
</dbReference>
<dbReference type="Pfam" id="PF03720">
    <property type="entry name" value="UDPG_MGDP_dh_C"/>
    <property type="match status" value="1"/>
</dbReference>
<dbReference type="SMART" id="SM00984">
    <property type="entry name" value="UDPG_MGDP_dh_C"/>
    <property type="match status" value="1"/>
</dbReference>
<comment type="similarity">
    <text evidence="2">Belongs to the UDP-glucose/GDP-mannose dehydrogenase family.</text>
</comment>
<dbReference type="InterPro" id="IPR014026">
    <property type="entry name" value="UDP-Glc/GDP-Man_DH_dimer"/>
</dbReference>
<dbReference type="SUPFAM" id="SSF51735">
    <property type="entry name" value="NAD(P)-binding Rossmann-fold domains"/>
    <property type="match status" value="1"/>
</dbReference>
<comment type="caution">
    <text evidence="8">The sequence shown here is derived from an EMBL/GenBank/DDBJ whole genome shotgun (WGS) entry which is preliminary data.</text>
</comment>
<dbReference type="SUPFAM" id="SSF52413">
    <property type="entry name" value="UDP-glucose/GDP-mannose dehydrogenase C-terminal domain"/>
    <property type="match status" value="1"/>
</dbReference>
<dbReference type="Pfam" id="PF00984">
    <property type="entry name" value="UDPG_MGDP_dh"/>
    <property type="match status" value="1"/>
</dbReference>
<evidence type="ECO:0000256" key="5">
    <source>
        <dbReference type="ARBA" id="ARBA00023027"/>
    </source>
</evidence>
<dbReference type="PANTHER" id="PTHR43750:SF2">
    <property type="entry name" value="UDP-GLUCOSE 6-DEHYDROGENASE"/>
    <property type="match status" value="1"/>
</dbReference>
<dbReference type="PIRSF" id="PIRSF500134">
    <property type="entry name" value="UDPglc_DH_bac"/>
    <property type="match status" value="1"/>
</dbReference>
<evidence type="ECO:0000256" key="3">
    <source>
        <dbReference type="ARBA" id="ARBA00012954"/>
    </source>
</evidence>
<comment type="pathway">
    <text evidence="1">Nucleotide-sugar biosynthesis; UDP-alpha-D-glucuronate biosynthesis; UDP-alpha-D-glucuronate from UDP-alpha-D-glucose: step 1/1.</text>
</comment>
<reference evidence="8" key="1">
    <citation type="journal article" date="2012" name="PLoS ONE">
        <title>Gene sets for utilization of primary and secondary nutrition supplies in the distal gut of endangered iberian lynx.</title>
        <authorList>
            <person name="Alcaide M."/>
            <person name="Messina E."/>
            <person name="Richter M."/>
            <person name="Bargiela R."/>
            <person name="Peplies J."/>
            <person name="Huws S.A."/>
            <person name="Newbold C.J."/>
            <person name="Golyshin P.N."/>
            <person name="Simon M.A."/>
            <person name="Lopez G."/>
            <person name="Yakimov M.M."/>
            <person name="Ferrer M."/>
        </authorList>
    </citation>
    <scope>NUCLEOTIDE SEQUENCE</scope>
</reference>
<dbReference type="AlphaFoldDB" id="J9H349"/>
<dbReference type="InterPro" id="IPR036291">
    <property type="entry name" value="NAD(P)-bd_dom_sf"/>
</dbReference>
<evidence type="ECO:0000313" key="8">
    <source>
        <dbReference type="EMBL" id="EJX08020.1"/>
    </source>
</evidence>
<dbReference type="InterPro" id="IPR001732">
    <property type="entry name" value="UDP-Glc/GDP-Man_DH_N"/>
</dbReference>
<name>J9H349_9ZZZZ</name>
<dbReference type="GO" id="GO:0003979">
    <property type="term" value="F:UDP-glucose 6-dehydrogenase activity"/>
    <property type="evidence" value="ECO:0007669"/>
    <property type="project" value="UniProtKB-EC"/>
</dbReference>
<evidence type="ECO:0000256" key="2">
    <source>
        <dbReference type="ARBA" id="ARBA00006601"/>
    </source>
</evidence>
<dbReference type="EMBL" id="AMCI01000727">
    <property type="protein sequence ID" value="EJX08020.1"/>
    <property type="molecule type" value="Genomic_DNA"/>
</dbReference>
<feature type="domain" description="UDP-glucose/GDP-mannose dehydrogenase C-terminal" evidence="7">
    <location>
        <begin position="429"/>
        <end position="517"/>
    </location>
</feature>
<evidence type="ECO:0000256" key="1">
    <source>
        <dbReference type="ARBA" id="ARBA00004701"/>
    </source>
</evidence>
<dbReference type="InterPro" id="IPR017476">
    <property type="entry name" value="UDP-Glc/GDP-Man"/>
</dbReference>
<dbReference type="GO" id="GO:0000271">
    <property type="term" value="P:polysaccharide biosynthetic process"/>
    <property type="evidence" value="ECO:0007669"/>
    <property type="project" value="InterPro"/>
</dbReference>
<dbReference type="InterPro" id="IPR028357">
    <property type="entry name" value="UDPglc_DH_bac"/>
</dbReference>
<evidence type="ECO:0000256" key="6">
    <source>
        <dbReference type="ARBA" id="ARBA00047473"/>
    </source>
</evidence>
<dbReference type="Gene3D" id="1.10.1040.10">
    <property type="entry name" value="N-(1-d-carboxylethyl)-l-norvaline Dehydrogenase, domain 2"/>
    <property type="match status" value="1"/>
</dbReference>
<comment type="catalytic activity">
    <reaction evidence="6">
        <text>UDP-alpha-D-glucose + 2 NAD(+) + H2O = UDP-alpha-D-glucuronate + 2 NADH + 3 H(+)</text>
        <dbReference type="Rhea" id="RHEA:23596"/>
        <dbReference type="ChEBI" id="CHEBI:15377"/>
        <dbReference type="ChEBI" id="CHEBI:15378"/>
        <dbReference type="ChEBI" id="CHEBI:57540"/>
        <dbReference type="ChEBI" id="CHEBI:57945"/>
        <dbReference type="ChEBI" id="CHEBI:58052"/>
        <dbReference type="ChEBI" id="CHEBI:58885"/>
        <dbReference type="EC" id="1.1.1.22"/>
    </reaction>
</comment>
<keyword evidence="4" id="KW-0560">Oxidoreductase</keyword>
<proteinExistence type="inferred from homology"/>
<organism evidence="8">
    <name type="scientific">gut metagenome</name>
    <dbReference type="NCBI Taxonomy" id="749906"/>
    <lineage>
        <taxon>unclassified sequences</taxon>
        <taxon>metagenomes</taxon>
        <taxon>organismal metagenomes</taxon>
    </lineage>
</organism>
<dbReference type="NCBIfam" id="TIGR03026">
    <property type="entry name" value="NDP-sugDHase"/>
    <property type="match status" value="1"/>
</dbReference>
<gene>
    <name evidence="8" type="ORF">EVA_03870</name>
</gene>
<evidence type="ECO:0000259" key="7">
    <source>
        <dbReference type="SMART" id="SM00984"/>
    </source>
</evidence>
<dbReference type="PANTHER" id="PTHR43750">
    <property type="entry name" value="UDP-GLUCOSE 6-DEHYDROGENASE TUAD"/>
    <property type="match status" value="1"/>
</dbReference>
<dbReference type="Gene3D" id="3.40.50.720">
    <property type="entry name" value="NAD(P)-binding Rossmann-like Domain"/>
    <property type="match status" value="2"/>
</dbReference>
<dbReference type="PIRSF" id="PIRSF000124">
    <property type="entry name" value="UDPglc_GDPman_dh"/>
    <property type="match status" value="1"/>
</dbReference>